<evidence type="ECO:0000256" key="14">
    <source>
        <dbReference type="SAM" id="Coils"/>
    </source>
</evidence>
<gene>
    <name evidence="12 18" type="primary">uvrB</name>
    <name evidence="18" type="ORF">ACFSCX_23030</name>
</gene>
<dbReference type="PROSITE" id="PS50151">
    <property type="entry name" value="UVR"/>
    <property type="match status" value="1"/>
</dbReference>
<feature type="domain" description="Helicase ATP-binding" evidence="16">
    <location>
        <begin position="26"/>
        <end position="160"/>
    </location>
</feature>
<feature type="coiled-coil region" evidence="14">
    <location>
        <begin position="253"/>
        <end position="284"/>
    </location>
</feature>
<evidence type="ECO:0000256" key="10">
    <source>
        <dbReference type="ARBA" id="ARBA00026033"/>
    </source>
</evidence>
<keyword evidence="8 12" id="KW-0267">Excision nuclease</keyword>
<keyword evidence="14" id="KW-0175">Coiled coil</keyword>
<name>A0ABW4LYZ7_9BACI</name>
<evidence type="ECO:0000256" key="7">
    <source>
        <dbReference type="ARBA" id="ARBA00022840"/>
    </source>
</evidence>
<comment type="similarity">
    <text evidence="2 12 13">Belongs to the UvrB family.</text>
</comment>
<dbReference type="RefSeq" id="WP_377930589.1">
    <property type="nucleotide sequence ID" value="NZ_JBHUEM010000054.1"/>
</dbReference>
<evidence type="ECO:0000256" key="12">
    <source>
        <dbReference type="HAMAP-Rule" id="MF_00204"/>
    </source>
</evidence>
<dbReference type="InterPro" id="IPR014001">
    <property type="entry name" value="Helicase_ATP-bd"/>
</dbReference>
<evidence type="ECO:0000256" key="4">
    <source>
        <dbReference type="ARBA" id="ARBA00022741"/>
    </source>
</evidence>
<dbReference type="InterPro" id="IPR004807">
    <property type="entry name" value="UvrB"/>
</dbReference>
<dbReference type="HAMAP" id="MF_00204">
    <property type="entry name" value="UvrB"/>
    <property type="match status" value="1"/>
</dbReference>
<dbReference type="SMART" id="SM00487">
    <property type="entry name" value="DEXDc"/>
    <property type="match status" value="1"/>
</dbReference>
<dbReference type="InterPro" id="IPR001650">
    <property type="entry name" value="Helicase_C-like"/>
</dbReference>
<evidence type="ECO:0000256" key="13">
    <source>
        <dbReference type="RuleBase" id="RU003587"/>
    </source>
</evidence>
<dbReference type="PROSITE" id="PS51194">
    <property type="entry name" value="HELICASE_CTER"/>
    <property type="match status" value="1"/>
</dbReference>
<feature type="domain" description="UVR" evidence="15">
    <location>
        <begin position="623"/>
        <end position="658"/>
    </location>
</feature>
<keyword evidence="9 12" id="KW-0234">DNA repair</keyword>
<organism evidence="18 19">
    <name type="scientific">Bacillus salitolerans</name>
    <dbReference type="NCBI Taxonomy" id="1437434"/>
    <lineage>
        <taxon>Bacteria</taxon>
        <taxon>Bacillati</taxon>
        <taxon>Bacillota</taxon>
        <taxon>Bacilli</taxon>
        <taxon>Bacillales</taxon>
        <taxon>Bacillaceae</taxon>
        <taxon>Bacillus</taxon>
    </lineage>
</organism>
<feature type="short sequence motif" description="Beta-hairpin" evidence="12">
    <location>
        <begin position="92"/>
        <end position="115"/>
    </location>
</feature>
<dbReference type="Pfam" id="PF17757">
    <property type="entry name" value="UvrB_inter"/>
    <property type="match status" value="1"/>
</dbReference>
<comment type="subunit">
    <text evidence="10 12 13">Forms a heterotetramer with UvrA during the search for lesions. Interacts with UvrC in an incision complex.</text>
</comment>
<dbReference type="PROSITE" id="PS51192">
    <property type="entry name" value="HELICASE_ATP_BIND_1"/>
    <property type="match status" value="1"/>
</dbReference>
<comment type="function">
    <text evidence="12">The UvrABC repair system catalyzes the recognition and processing of DNA lesions. A damage recognition complex composed of 2 UvrA and 2 UvrB subunits scans DNA for abnormalities. Upon binding of the UvrA(2)B(2) complex to a putative damaged site, the DNA wraps around one UvrB monomer. DNA wrap is dependent on ATP binding by UvrB and probably causes local melting of the DNA helix, facilitating insertion of UvrB beta-hairpin between the DNA strands. Then UvrB probes one DNA strand for the presence of a lesion. If a lesion is found the UvrA subunits dissociate and the UvrB-DNA preincision complex is formed. This complex is subsequently bound by UvrC and the second UvrB is released. If no lesion is found, the DNA wraps around the other UvrB subunit that will check the other stand for damage.</text>
</comment>
<evidence type="ECO:0000256" key="8">
    <source>
        <dbReference type="ARBA" id="ARBA00022881"/>
    </source>
</evidence>
<keyword evidence="6 12" id="KW-0228">DNA excision</keyword>
<feature type="binding site" evidence="12">
    <location>
        <begin position="39"/>
        <end position="46"/>
    </location>
    <ligand>
        <name>ATP</name>
        <dbReference type="ChEBI" id="CHEBI:30616"/>
    </ligand>
</feature>
<accession>A0ABW4LYZ7</accession>
<dbReference type="Pfam" id="PF00271">
    <property type="entry name" value="Helicase_C"/>
    <property type="match status" value="1"/>
</dbReference>
<evidence type="ECO:0000256" key="1">
    <source>
        <dbReference type="ARBA" id="ARBA00004496"/>
    </source>
</evidence>
<protein>
    <recommendedName>
        <fullName evidence="11 12">UvrABC system protein B</fullName>
        <shortName evidence="12">Protein UvrB</shortName>
    </recommendedName>
    <alternativeName>
        <fullName evidence="12">Excinuclease ABC subunit B</fullName>
    </alternativeName>
</protein>
<dbReference type="PANTHER" id="PTHR24029:SF0">
    <property type="entry name" value="UVRABC SYSTEM PROTEIN B"/>
    <property type="match status" value="1"/>
</dbReference>
<evidence type="ECO:0000313" key="19">
    <source>
        <dbReference type="Proteomes" id="UP001597214"/>
    </source>
</evidence>
<keyword evidence="5 12" id="KW-0227">DNA damage</keyword>
<feature type="domain" description="Helicase C-terminal" evidence="17">
    <location>
        <begin position="430"/>
        <end position="596"/>
    </location>
</feature>
<dbReference type="SUPFAM" id="SSF52540">
    <property type="entry name" value="P-loop containing nucleoside triphosphate hydrolases"/>
    <property type="match status" value="2"/>
</dbReference>
<evidence type="ECO:0000256" key="3">
    <source>
        <dbReference type="ARBA" id="ARBA00022490"/>
    </source>
</evidence>
<evidence type="ECO:0000259" key="17">
    <source>
        <dbReference type="PROSITE" id="PS51194"/>
    </source>
</evidence>
<dbReference type="CDD" id="cd18790">
    <property type="entry name" value="SF2_C_UvrB"/>
    <property type="match status" value="1"/>
</dbReference>
<dbReference type="SUPFAM" id="SSF46600">
    <property type="entry name" value="C-terminal UvrC-binding domain of UvrB"/>
    <property type="match status" value="1"/>
</dbReference>
<dbReference type="InterPro" id="IPR001943">
    <property type="entry name" value="UVR_dom"/>
</dbReference>
<dbReference type="Pfam" id="PF12344">
    <property type="entry name" value="UvrB"/>
    <property type="match status" value="1"/>
</dbReference>
<dbReference type="Gene3D" id="4.10.860.10">
    <property type="entry name" value="UVR domain"/>
    <property type="match status" value="1"/>
</dbReference>
<dbReference type="GO" id="GO:0016787">
    <property type="term" value="F:hydrolase activity"/>
    <property type="evidence" value="ECO:0007669"/>
    <property type="project" value="UniProtKB-KW"/>
</dbReference>
<dbReference type="NCBIfam" id="NF003673">
    <property type="entry name" value="PRK05298.1"/>
    <property type="match status" value="1"/>
</dbReference>
<dbReference type="InterPro" id="IPR006935">
    <property type="entry name" value="Helicase/UvrB_N"/>
</dbReference>
<evidence type="ECO:0000313" key="18">
    <source>
        <dbReference type="EMBL" id="MFD1739360.1"/>
    </source>
</evidence>
<evidence type="ECO:0000259" key="15">
    <source>
        <dbReference type="PROSITE" id="PS50151"/>
    </source>
</evidence>
<evidence type="ECO:0000256" key="6">
    <source>
        <dbReference type="ARBA" id="ARBA00022769"/>
    </source>
</evidence>
<keyword evidence="12 13" id="KW-0742">SOS response</keyword>
<keyword evidence="19" id="KW-1185">Reference proteome</keyword>
<dbReference type="InterPro" id="IPR027417">
    <property type="entry name" value="P-loop_NTPase"/>
</dbReference>
<dbReference type="SMART" id="SM00490">
    <property type="entry name" value="HELICc"/>
    <property type="match status" value="1"/>
</dbReference>
<evidence type="ECO:0000256" key="9">
    <source>
        <dbReference type="ARBA" id="ARBA00023204"/>
    </source>
</evidence>
<dbReference type="CDD" id="cd17916">
    <property type="entry name" value="DEXHc_UvrB"/>
    <property type="match status" value="1"/>
</dbReference>
<dbReference type="NCBIfam" id="TIGR00631">
    <property type="entry name" value="uvrb"/>
    <property type="match status" value="1"/>
</dbReference>
<dbReference type="InterPro" id="IPR024759">
    <property type="entry name" value="UvrB_YAD/RRR_dom"/>
</dbReference>
<sequence>MKDQFELVSAYSPSGDQPKAIEKIVEGIRQNKRHQTLLGATGTGKTFTISNVINEVNKPTLVIAHNKTLAGQLYSEFKDFFPNNAVEYFVSYYDYYQPEAYVPQTDTFIEKDASINDEIDKLRHSATSSLIERKDVIIIASVSCIYGLGSPEEYRELVVSLRVGMEKERNKLLRDLVDIQYARNDIDFQRGTFRVRGDVVEIFPASRDEHCIRVEFFGDEIDRIREVDALTGEIIADRDHVAIFPASHFVTREEKLKVAIENIEKELEERLAEMRENGKLLEAQRLEQRTRYDLEMMREMGFCSGIENYSRHLTLRPEGSTPYTLLDFFPKDSLIVIDESHVTIPQIRAMYNGDRARKSVLVDHGFRLPSALDNRPLMFDEFEKHINQIVYVSATPGPYELEQSPGTIEQIIRPTGLLDPTIDVRPIKGQIDDLLSEIQTRIERNERVLVTTLTKKMSEDLTNYLKELGIKVNYLHSEIKTLERIEIIRDLRLGKFDVLVGINLLREGLDIPEVSLVAILDADKEGFLRSERSLIQTIGRAARNANGHVIMYADRITKSMEIAMNETKRRREIQEDYNRKHGITPQTINKKIRDVIRATVAAEAEETYETAPKLTKLSKPEREKLLASLEVEMKEAAKALNFERAAELRDLLLELKAEGK</sequence>
<comment type="subcellular location">
    <subcellularLocation>
        <location evidence="1 12 13">Cytoplasm</location>
    </subcellularLocation>
</comment>
<keyword evidence="4 12" id="KW-0547">Nucleotide-binding</keyword>
<dbReference type="InterPro" id="IPR036876">
    <property type="entry name" value="UVR_dom_sf"/>
</dbReference>
<proteinExistence type="inferred from homology"/>
<dbReference type="InterPro" id="IPR041471">
    <property type="entry name" value="UvrB_inter"/>
</dbReference>
<dbReference type="EMBL" id="JBHUEM010000054">
    <property type="protein sequence ID" value="MFD1739360.1"/>
    <property type="molecule type" value="Genomic_DNA"/>
</dbReference>
<reference evidence="19" key="1">
    <citation type="journal article" date="2019" name="Int. J. Syst. Evol. Microbiol.">
        <title>The Global Catalogue of Microorganisms (GCM) 10K type strain sequencing project: providing services to taxonomists for standard genome sequencing and annotation.</title>
        <authorList>
            <consortium name="The Broad Institute Genomics Platform"/>
            <consortium name="The Broad Institute Genome Sequencing Center for Infectious Disease"/>
            <person name="Wu L."/>
            <person name="Ma J."/>
        </authorList>
    </citation>
    <scope>NUCLEOTIDE SEQUENCE [LARGE SCALE GENOMIC DNA]</scope>
    <source>
        <strain evidence="19">CCUG 49339</strain>
    </source>
</reference>
<dbReference type="Pfam" id="PF02151">
    <property type="entry name" value="UVR"/>
    <property type="match status" value="1"/>
</dbReference>
<dbReference type="PANTHER" id="PTHR24029">
    <property type="entry name" value="UVRABC SYSTEM PROTEIN B"/>
    <property type="match status" value="1"/>
</dbReference>
<keyword evidence="18" id="KW-0378">Hydrolase</keyword>
<evidence type="ECO:0000259" key="16">
    <source>
        <dbReference type="PROSITE" id="PS51192"/>
    </source>
</evidence>
<evidence type="ECO:0000256" key="5">
    <source>
        <dbReference type="ARBA" id="ARBA00022763"/>
    </source>
</evidence>
<evidence type="ECO:0000256" key="11">
    <source>
        <dbReference type="ARBA" id="ARBA00029504"/>
    </source>
</evidence>
<dbReference type="Proteomes" id="UP001597214">
    <property type="component" value="Unassembled WGS sequence"/>
</dbReference>
<keyword evidence="3 12" id="KW-0963">Cytoplasm</keyword>
<evidence type="ECO:0000256" key="2">
    <source>
        <dbReference type="ARBA" id="ARBA00008533"/>
    </source>
</evidence>
<comment type="domain">
    <text evidence="12">The beta-hairpin motif is involved in DNA binding.</text>
</comment>
<dbReference type="Gene3D" id="3.40.50.300">
    <property type="entry name" value="P-loop containing nucleotide triphosphate hydrolases"/>
    <property type="match status" value="3"/>
</dbReference>
<comment type="caution">
    <text evidence="18">The sequence shown here is derived from an EMBL/GenBank/DDBJ whole genome shotgun (WGS) entry which is preliminary data.</text>
</comment>
<dbReference type="Pfam" id="PF04851">
    <property type="entry name" value="ResIII"/>
    <property type="match status" value="1"/>
</dbReference>
<keyword evidence="7 12" id="KW-0067">ATP-binding</keyword>